<feature type="signal peptide" evidence="5">
    <location>
        <begin position="1"/>
        <end position="26"/>
    </location>
</feature>
<dbReference type="InterPro" id="IPR036390">
    <property type="entry name" value="WH_DNA-bd_sf"/>
</dbReference>
<gene>
    <name evidence="7" type="ORF">D3877_20070</name>
</gene>
<dbReference type="AlphaFoldDB" id="A0A418VRL0"/>
<dbReference type="Proteomes" id="UP000283458">
    <property type="component" value="Unassembled WGS sequence"/>
</dbReference>
<dbReference type="InterPro" id="IPR000847">
    <property type="entry name" value="LysR_HTH_N"/>
</dbReference>
<dbReference type="Gene3D" id="3.40.190.10">
    <property type="entry name" value="Periplasmic binding protein-like II"/>
    <property type="match status" value="2"/>
</dbReference>
<accession>A0A418VRL0</accession>
<evidence type="ECO:0000313" key="8">
    <source>
        <dbReference type="Proteomes" id="UP000283458"/>
    </source>
</evidence>
<dbReference type="PANTHER" id="PTHR30537:SF74">
    <property type="entry name" value="HTH-TYPE TRANSCRIPTIONAL REGULATOR TRPI"/>
    <property type="match status" value="1"/>
</dbReference>
<feature type="chain" id="PRO_5019277554" evidence="5">
    <location>
        <begin position="27"/>
        <end position="305"/>
    </location>
</feature>
<evidence type="ECO:0000256" key="3">
    <source>
        <dbReference type="ARBA" id="ARBA00023125"/>
    </source>
</evidence>
<comment type="similarity">
    <text evidence="1">Belongs to the LysR transcriptional regulatory family.</text>
</comment>
<sequence>MVGNLYPTVTALRVVAALAQGGTVSAAAPLLNLTQSAVSKQLKSIEDLVGMPLFTRTSHGLVPTEAGAIYIQQARMVIGALETAAVRVADLRRTRTAIRVHVLPILGDRWFMPIYPRFVERCPDTAVQFTTFAPTDTADTADLVFRFGLGHWPGWHADYLFGRDALLVGAPAMIERHGGLNGVEDIWRYTLLDHPQTPLRWGVFAAAHGLYAPPPSNIIHFGYYSLVLRGAITGQGLALVPRCLIQDELADGRLVNPQGLGFSSDHCYWLTIREDRRLDSGIRALRDWIIEEAATIEKPARGRPL</sequence>
<evidence type="ECO:0000256" key="5">
    <source>
        <dbReference type="SAM" id="SignalP"/>
    </source>
</evidence>
<evidence type="ECO:0000256" key="1">
    <source>
        <dbReference type="ARBA" id="ARBA00009437"/>
    </source>
</evidence>
<dbReference type="Pfam" id="PF00126">
    <property type="entry name" value="HTH_1"/>
    <property type="match status" value="1"/>
</dbReference>
<keyword evidence="8" id="KW-1185">Reference proteome</keyword>
<dbReference type="RefSeq" id="WP_119832585.1">
    <property type="nucleotide sequence ID" value="NZ_QYUL01000003.1"/>
</dbReference>
<dbReference type="EMBL" id="QYUL01000003">
    <property type="protein sequence ID" value="RJF79127.1"/>
    <property type="molecule type" value="Genomic_DNA"/>
</dbReference>
<keyword evidence="3" id="KW-0238">DNA-binding</keyword>
<dbReference type="SUPFAM" id="SSF46785">
    <property type="entry name" value="Winged helix' DNA-binding domain"/>
    <property type="match status" value="1"/>
</dbReference>
<dbReference type="OrthoDB" id="9804958at2"/>
<dbReference type="GO" id="GO:0006351">
    <property type="term" value="P:DNA-templated transcription"/>
    <property type="evidence" value="ECO:0007669"/>
    <property type="project" value="TreeGrafter"/>
</dbReference>
<dbReference type="InterPro" id="IPR058163">
    <property type="entry name" value="LysR-type_TF_proteobact-type"/>
</dbReference>
<dbReference type="PANTHER" id="PTHR30537">
    <property type="entry name" value="HTH-TYPE TRANSCRIPTIONAL REGULATOR"/>
    <property type="match status" value="1"/>
</dbReference>
<evidence type="ECO:0000256" key="4">
    <source>
        <dbReference type="ARBA" id="ARBA00023163"/>
    </source>
</evidence>
<dbReference type="SUPFAM" id="SSF53850">
    <property type="entry name" value="Periplasmic binding protein-like II"/>
    <property type="match status" value="1"/>
</dbReference>
<dbReference type="InterPro" id="IPR005119">
    <property type="entry name" value="LysR_subst-bd"/>
</dbReference>
<comment type="caution">
    <text evidence="7">The sequence shown here is derived from an EMBL/GenBank/DDBJ whole genome shotgun (WGS) entry which is preliminary data.</text>
</comment>
<protein>
    <submittedName>
        <fullName evidence="7">LysR family transcriptional regulator</fullName>
    </submittedName>
</protein>
<dbReference type="InterPro" id="IPR036388">
    <property type="entry name" value="WH-like_DNA-bd_sf"/>
</dbReference>
<dbReference type="Pfam" id="PF03466">
    <property type="entry name" value="LysR_substrate"/>
    <property type="match status" value="1"/>
</dbReference>
<feature type="domain" description="HTH lysR-type" evidence="6">
    <location>
        <begin position="7"/>
        <end position="64"/>
    </location>
</feature>
<dbReference type="PROSITE" id="PS50931">
    <property type="entry name" value="HTH_LYSR"/>
    <property type="match status" value="1"/>
</dbReference>
<organism evidence="7 8">
    <name type="scientific">Azospirillum cavernae</name>
    <dbReference type="NCBI Taxonomy" id="2320860"/>
    <lineage>
        <taxon>Bacteria</taxon>
        <taxon>Pseudomonadati</taxon>
        <taxon>Pseudomonadota</taxon>
        <taxon>Alphaproteobacteria</taxon>
        <taxon>Rhodospirillales</taxon>
        <taxon>Azospirillaceae</taxon>
        <taxon>Azospirillum</taxon>
    </lineage>
</organism>
<dbReference type="GO" id="GO:0003700">
    <property type="term" value="F:DNA-binding transcription factor activity"/>
    <property type="evidence" value="ECO:0007669"/>
    <property type="project" value="InterPro"/>
</dbReference>
<dbReference type="Gene3D" id="1.10.10.10">
    <property type="entry name" value="Winged helix-like DNA-binding domain superfamily/Winged helix DNA-binding domain"/>
    <property type="match status" value="1"/>
</dbReference>
<evidence type="ECO:0000256" key="2">
    <source>
        <dbReference type="ARBA" id="ARBA00023015"/>
    </source>
</evidence>
<keyword evidence="4" id="KW-0804">Transcription</keyword>
<keyword evidence="5" id="KW-0732">Signal</keyword>
<dbReference type="GO" id="GO:0043565">
    <property type="term" value="F:sequence-specific DNA binding"/>
    <property type="evidence" value="ECO:0007669"/>
    <property type="project" value="TreeGrafter"/>
</dbReference>
<dbReference type="PRINTS" id="PR00039">
    <property type="entry name" value="HTHLYSR"/>
</dbReference>
<keyword evidence="2" id="KW-0805">Transcription regulation</keyword>
<proteinExistence type="inferred from homology"/>
<evidence type="ECO:0000259" key="6">
    <source>
        <dbReference type="PROSITE" id="PS50931"/>
    </source>
</evidence>
<evidence type="ECO:0000313" key="7">
    <source>
        <dbReference type="EMBL" id="RJF79127.1"/>
    </source>
</evidence>
<reference evidence="7 8" key="1">
    <citation type="submission" date="2018-09" db="EMBL/GenBank/DDBJ databases">
        <authorList>
            <person name="Zhu H."/>
        </authorList>
    </citation>
    <scope>NUCLEOTIDE SEQUENCE [LARGE SCALE GENOMIC DNA]</scope>
    <source>
        <strain evidence="7 8">K2W22B-5</strain>
    </source>
</reference>
<name>A0A418VRL0_9PROT</name>